<proteinExistence type="predicted"/>
<comment type="caution">
    <text evidence="2">The sequence shown here is derived from an EMBL/GenBank/DDBJ whole genome shotgun (WGS) entry which is preliminary data.</text>
</comment>
<sequence>MPQALEFIFRHIDSDPTVRSGELHRFSEIRAVIEQPGSGTVEADVECPFCQRSVPVLVASRAMHSRHRTATLTRGYGSFVLAAILLVAAVMQDSGAVALLIAFCMAGLFAVGTFAFRRVAVEHPIMVDRERAEKEGSPDRLHYIAA</sequence>
<dbReference type="RefSeq" id="WP_380618098.1">
    <property type="nucleotide sequence ID" value="NZ_JBHSDK010000005.1"/>
</dbReference>
<keyword evidence="1" id="KW-1133">Transmembrane helix</keyword>
<evidence type="ECO:0000313" key="3">
    <source>
        <dbReference type="Proteomes" id="UP001595823"/>
    </source>
</evidence>
<protein>
    <submittedName>
        <fullName evidence="2">Uncharacterized protein</fullName>
    </submittedName>
</protein>
<accession>A0ABV8TV88</accession>
<keyword evidence="1" id="KW-0472">Membrane</keyword>
<dbReference type="Proteomes" id="UP001595823">
    <property type="component" value="Unassembled WGS sequence"/>
</dbReference>
<keyword evidence="3" id="KW-1185">Reference proteome</keyword>
<feature type="transmembrane region" description="Helical" evidence="1">
    <location>
        <begin position="97"/>
        <end position="116"/>
    </location>
</feature>
<reference evidence="3" key="1">
    <citation type="journal article" date="2019" name="Int. J. Syst. Evol. Microbiol.">
        <title>The Global Catalogue of Microorganisms (GCM) 10K type strain sequencing project: providing services to taxonomists for standard genome sequencing and annotation.</title>
        <authorList>
            <consortium name="The Broad Institute Genomics Platform"/>
            <consortium name="The Broad Institute Genome Sequencing Center for Infectious Disease"/>
            <person name="Wu L."/>
            <person name="Ma J."/>
        </authorList>
    </citation>
    <scope>NUCLEOTIDE SEQUENCE [LARGE SCALE GENOMIC DNA]</scope>
    <source>
        <strain evidence="3">IBRC-M 10908</strain>
    </source>
</reference>
<gene>
    <name evidence="2" type="ORF">ACFPET_04005</name>
</gene>
<keyword evidence="1" id="KW-0812">Transmembrane</keyword>
<dbReference type="EMBL" id="JBHSDK010000005">
    <property type="protein sequence ID" value="MFC4334358.1"/>
    <property type="molecule type" value="Genomic_DNA"/>
</dbReference>
<name>A0ABV8TV88_9ACTN</name>
<feature type="transmembrane region" description="Helical" evidence="1">
    <location>
        <begin position="71"/>
        <end position="91"/>
    </location>
</feature>
<evidence type="ECO:0000313" key="2">
    <source>
        <dbReference type="EMBL" id="MFC4334358.1"/>
    </source>
</evidence>
<organism evidence="2 3">
    <name type="scientific">Salininema proteolyticum</name>
    <dbReference type="NCBI Taxonomy" id="1607685"/>
    <lineage>
        <taxon>Bacteria</taxon>
        <taxon>Bacillati</taxon>
        <taxon>Actinomycetota</taxon>
        <taxon>Actinomycetes</taxon>
        <taxon>Glycomycetales</taxon>
        <taxon>Glycomycetaceae</taxon>
        <taxon>Salininema</taxon>
    </lineage>
</organism>
<evidence type="ECO:0000256" key="1">
    <source>
        <dbReference type="SAM" id="Phobius"/>
    </source>
</evidence>